<evidence type="ECO:0000256" key="2">
    <source>
        <dbReference type="ARBA" id="ARBA00022691"/>
    </source>
</evidence>
<name>A0AA94L345_DESDE</name>
<dbReference type="InterPro" id="IPR006158">
    <property type="entry name" value="Cobalamin-bd"/>
</dbReference>
<dbReference type="AlphaFoldDB" id="A0AA94L345"/>
<dbReference type="InterPro" id="IPR034466">
    <property type="entry name" value="Methyltransferase_Class_B"/>
</dbReference>
<dbReference type="InterPro" id="IPR023404">
    <property type="entry name" value="rSAM_horseshoe"/>
</dbReference>
<gene>
    <name evidence="8" type="ORF">SAMN02910291_02397</name>
</gene>
<evidence type="ECO:0000313" key="9">
    <source>
        <dbReference type="Proteomes" id="UP000182680"/>
    </source>
</evidence>
<proteinExistence type="predicted"/>
<evidence type="ECO:0000313" key="8">
    <source>
        <dbReference type="EMBL" id="SFW66764.1"/>
    </source>
</evidence>
<dbReference type="InterPro" id="IPR051198">
    <property type="entry name" value="BchE-like"/>
</dbReference>
<keyword evidence="4" id="KW-0408">Iron</keyword>
<dbReference type="GO" id="GO:0031419">
    <property type="term" value="F:cobalamin binding"/>
    <property type="evidence" value="ECO:0007669"/>
    <property type="project" value="InterPro"/>
</dbReference>
<dbReference type="InterPro" id="IPR006638">
    <property type="entry name" value="Elp3/MiaA/NifB-like_rSAM"/>
</dbReference>
<accession>A0AA94L345</accession>
<evidence type="ECO:0000259" key="7">
    <source>
        <dbReference type="PROSITE" id="PS51918"/>
    </source>
</evidence>
<dbReference type="InterPro" id="IPR058240">
    <property type="entry name" value="rSAM_sf"/>
</dbReference>
<dbReference type="SFLD" id="SFLDS00029">
    <property type="entry name" value="Radical_SAM"/>
    <property type="match status" value="1"/>
</dbReference>
<feature type="domain" description="B12-binding" evidence="6">
    <location>
        <begin position="17"/>
        <end position="153"/>
    </location>
</feature>
<dbReference type="PROSITE" id="PS51332">
    <property type="entry name" value="B12_BINDING"/>
    <property type="match status" value="1"/>
</dbReference>
<keyword evidence="2" id="KW-0949">S-adenosyl-L-methionine</keyword>
<sequence>MNGPSLMFSREQPNILLILLRESYQLFDWSVPPIGPAYVSAYLKSRGCRVHTLNLNVELGDEKQIVKECILRHSIHMVGIGGLVSGFNQMKEMMDYVKSIDHSIITFMGGGLVTYSPDEAMRGIHSADIGIIGEGEFTTYEMIQALETGQNLADVDGLVYRENTPHGETLCYTKPRNPIKDLDALPFPDWDGFKFFQQGGQHVTGSQKIISAPLVTSRSCPFSCTYCSKSGGQTYRQRSLDNIFTELEFLVNRKNVNRIFLDDELFAYNSQRLYAFCERIQKFDIQWLVYLRVGQHMTSNVLHRMKESGCIRIFYGFESGDDSVLRSMNKKITVQDIHETVQRTFDAGILCTGQFIFGDVAENKTTIENTFAFANSIKDKVIFMEYAMIRLYPGSALYNLAVQSGRITDTLDFIKKGCPLVNMSQLSDEEYDLFVTGRLNEEKKALLLDWVQRESSLVLHADNDVYYSASFFCRRCSHKNTVSVYPSNLAKHCRSLCPRCGESHTFVALKAYADLIDATLQRLLDGSTVTFWGAGVFLMLFSAVSRSLQKIPWLQVDENPALWGEVRNKNKVFSPEKIKTTVCDTVIVSAVDQFDSIANTVRTKFPTIKNIYNLREIGFTQASGKFFAPDGNLSAHSLQRMAHE</sequence>
<dbReference type="SFLD" id="SFLDG01082">
    <property type="entry name" value="B12-binding_domain_containing"/>
    <property type="match status" value="1"/>
</dbReference>
<dbReference type="RefSeq" id="WP_083577963.1">
    <property type="nucleotide sequence ID" value="NZ_FPIW01000059.1"/>
</dbReference>
<dbReference type="Pfam" id="PF02310">
    <property type="entry name" value="B12-binding"/>
    <property type="match status" value="1"/>
</dbReference>
<dbReference type="SMART" id="SM00729">
    <property type="entry name" value="Elp3"/>
    <property type="match status" value="1"/>
</dbReference>
<dbReference type="EMBL" id="FPIW01000059">
    <property type="protein sequence ID" value="SFW66764.1"/>
    <property type="molecule type" value="Genomic_DNA"/>
</dbReference>
<organism evidence="8 9">
    <name type="scientific">Desulfovibrio desulfuricans</name>
    <dbReference type="NCBI Taxonomy" id="876"/>
    <lineage>
        <taxon>Bacteria</taxon>
        <taxon>Pseudomonadati</taxon>
        <taxon>Thermodesulfobacteriota</taxon>
        <taxon>Desulfovibrionia</taxon>
        <taxon>Desulfovibrionales</taxon>
        <taxon>Desulfovibrionaceae</taxon>
        <taxon>Desulfovibrio</taxon>
    </lineage>
</organism>
<comment type="caution">
    <text evidence="8">The sequence shown here is derived from an EMBL/GenBank/DDBJ whole genome shotgun (WGS) entry which is preliminary data.</text>
</comment>
<dbReference type="SUPFAM" id="SSF52242">
    <property type="entry name" value="Cobalamin (vitamin B12)-binding domain"/>
    <property type="match status" value="1"/>
</dbReference>
<dbReference type="Gene3D" id="3.40.50.280">
    <property type="entry name" value="Cobalamin-binding domain"/>
    <property type="match status" value="1"/>
</dbReference>
<dbReference type="GO" id="GO:0046872">
    <property type="term" value="F:metal ion binding"/>
    <property type="evidence" value="ECO:0007669"/>
    <property type="project" value="UniProtKB-KW"/>
</dbReference>
<evidence type="ECO:0000256" key="3">
    <source>
        <dbReference type="ARBA" id="ARBA00022723"/>
    </source>
</evidence>
<feature type="domain" description="Radical SAM core" evidence="7">
    <location>
        <begin position="206"/>
        <end position="419"/>
    </location>
</feature>
<reference evidence="9" key="1">
    <citation type="submission" date="2016-11" db="EMBL/GenBank/DDBJ databases">
        <authorList>
            <person name="Jaros S."/>
            <person name="Januszkiewicz K."/>
            <person name="Wedrychowicz H."/>
        </authorList>
    </citation>
    <scope>NUCLEOTIDE SEQUENCE [LARGE SCALE GENOMIC DNA]</scope>
    <source>
        <strain evidence="9">DSM 7057</strain>
    </source>
</reference>
<dbReference type="SFLD" id="SFLDG01123">
    <property type="entry name" value="methyltransferase_(Class_B)"/>
    <property type="match status" value="1"/>
</dbReference>
<evidence type="ECO:0000259" key="6">
    <source>
        <dbReference type="PROSITE" id="PS51332"/>
    </source>
</evidence>
<dbReference type="InterPro" id="IPR036724">
    <property type="entry name" value="Cobalamin-bd_sf"/>
</dbReference>
<dbReference type="GO" id="GO:0051539">
    <property type="term" value="F:4 iron, 4 sulfur cluster binding"/>
    <property type="evidence" value="ECO:0007669"/>
    <property type="project" value="UniProtKB-KW"/>
</dbReference>
<evidence type="ECO:0000256" key="4">
    <source>
        <dbReference type="ARBA" id="ARBA00023004"/>
    </source>
</evidence>
<keyword evidence="5" id="KW-0411">Iron-sulfur</keyword>
<dbReference type="SUPFAM" id="SSF102114">
    <property type="entry name" value="Radical SAM enzymes"/>
    <property type="match status" value="1"/>
</dbReference>
<evidence type="ECO:0000256" key="5">
    <source>
        <dbReference type="ARBA" id="ARBA00023014"/>
    </source>
</evidence>
<protein>
    <submittedName>
        <fullName evidence="8">Radical SAM superfamily enzyme YgiQ, UPF0313 family</fullName>
    </submittedName>
</protein>
<dbReference type="PANTHER" id="PTHR43409">
    <property type="entry name" value="ANAEROBIC MAGNESIUM-PROTOPORPHYRIN IX MONOMETHYL ESTER CYCLASE-RELATED"/>
    <property type="match status" value="1"/>
</dbReference>
<dbReference type="Pfam" id="PF04055">
    <property type="entry name" value="Radical_SAM"/>
    <property type="match status" value="1"/>
</dbReference>
<keyword evidence="3" id="KW-0479">Metal-binding</keyword>
<dbReference type="PROSITE" id="PS51918">
    <property type="entry name" value="RADICAL_SAM"/>
    <property type="match status" value="1"/>
</dbReference>
<dbReference type="GO" id="GO:0003824">
    <property type="term" value="F:catalytic activity"/>
    <property type="evidence" value="ECO:0007669"/>
    <property type="project" value="InterPro"/>
</dbReference>
<evidence type="ECO:0000256" key="1">
    <source>
        <dbReference type="ARBA" id="ARBA00001966"/>
    </source>
</evidence>
<dbReference type="Gene3D" id="3.80.30.20">
    <property type="entry name" value="tm_1862 like domain"/>
    <property type="match status" value="1"/>
</dbReference>
<dbReference type="Proteomes" id="UP000182680">
    <property type="component" value="Unassembled WGS sequence"/>
</dbReference>
<dbReference type="InterPro" id="IPR007197">
    <property type="entry name" value="rSAM"/>
</dbReference>
<comment type="cofactor">
    <cofactor evidence="1">
        <name>[4Fe-4S] cluster</name>
        <dbReference type="ChEBI" id="CHEBI:49883"/>
    </cofactor>
</comment>